<dbReference type="GO" id="GO:0005886">
    <property type="term" value="C:plasma membrane"/>
    <property type="evidence" value="ECO:0007669"/>
    <property type="project" value="UniProtKB-SubCell"/>
</dbReference>
<comment type="caution">
    <text evidence="11">The sequence shown here is derived from an EMBL/GenBank/DDBJ whole genome shotgun (WGS) entry which is preliminary data.</text>
</comment>
<evidence type="ECO:0000256" key="9">
    <source>
        <dbReference type="SAM" id="MobiDB-lite"/>
    </source>
</evidence>
<evidence type="ECO:0000256" key="1">
    <source>
        <dbReference type="ARBA" id="ARBA00004370"/>
    </source>
</evidence>
<evidence type="ECO:0000256" key="6">
    <source>
        <dbReference type="ARBA" id="ARBA00023136"/>
    </source>
</evidence>
<keyword evidence="6 8" id="KW-0472">Membrane</keyword>
<dbReference type="PANTHER" id="PTHR37820">
    <property type="entry name" value="CELL DIVISION PROTEIN DIVIB"/>
    <property type="match status" value="1"/>
</dbReference>
<dbReference type="InterPro" id="IPR034746">
    <property type="entry name" value="POTRA"/>
</dbReference>
<keyword evidence="4 8" id="KW-0812">Transmembrane</keyword>
<protein>
    <recommendedName>
        <fullName evidence="8">Cell division protein DivIB</fullName>
    </recommendedName>
</protein>
<evidence type="ECO:0000313" key="12">
    <source>
        <dbReference type="Proteomes" id="UP000009326"/>
    </source>
</evidence>
<dbReference type="InterPro" id="IPR026580">
    <property type="entry name" value="DivIB"/>
</dbReference>
<dbReference type="Pfam" id="PF08478">
    <property type="entry name" value="POTRA_1"/>
    <property type="match status" value="1"/>
</dbReference>
<evidence type="ECO:0000256" key="4">
    <source>
        <dbReference type="ARBA" id="ARBA00022692"/>
    </source>
</evidence>
<name>I7KP81_9LACO</name>
<dbReference type="PROSITE" id="PS51779">
    <property type="entry name" value="POTRA"/>
    <property type="match status" value="1"/>
</dbReference>
<evidence type="ECO:0000256" key="2">
    <source>
        <dbReference type="ARBA" id="ARBA00022475"/>
    </source>
</evidence>
<proteinExistence type="inferred from homology"/>
<accession>I7KP81</accession>
<dbReference type="GO" id="GO:0032153">
    <property type="term" value="C:cell division site"/>
    <property type="evidence" value="ECO:0007669"/>
    <property type="project" value="UniProtKB-UniRule"/>
</dbReference>
<evidence type="ECO:0000256" key="7">
    <source>
        <dbReference type="ARBA" id="ARBA00023306"/>
    </source>
</evidence>
<dbReference type="Proteomes" id="UP000009326">
    <property type="component" value="Unassembled WGS sequence"/>
</dbReference>
<feature type="region of interest" description="Disordered" evidence="9">
    <location>
        <begin position="25"/>
        <end position="45"/>
    </location>
</feature>
<keyword evidence="3 8" id="KW-0132">Cell division</keyword>
<comment type="subcellular location">
    <subcellularLocation>
        <location evidence="8">Cell membrane</location>
        <topology evidence="8">Single-pass type II membrane protein</topology>
    </subcellularLocation>
    <subcellularLocation>
        <location evidence="1">Membrane</location>
    </subcellularLocation>
    <text evidence="8">Localizes to the division septum.</text>
</comment>
<evidence type="ECO:0000256" key="5">
    <source>
        <dbReference type="ARBA" id="ARBA00022989"/>
    </source>
</evidence>
<dbReference type="GO" id="GO:0043093">
    <property type="term" value="P:FtsZ-dependent cytokinesis"/>
    <property type="evidence" value="ECO:0007669"/>
    <property type="project" value="UniProtKB-UniRule"/>
</dbReference>
<dbReference type="PANTHER" id="PTHR37820:SF1">
    <property type="entry name" value="CELL DIVISION PROTEIN FTSQ"/>
    <property type="match status" value="1"/>
</dbReference>
<keyword evidence="2 8" id="KW-1003">Cell membrane</keyword>
<evidence type="ECO:0000313" key="11">
    <source>
        <dbReference type="EMBL" id="CCI87194.1"/>
    </source>
</evidence>
<dbReference type="EMBL" id="CAKC01000059">
    <property type="protein sequence ID" value="CCI87194.1"/>
    <property type="molecule type" value="Genomic_DNA"/>
</dbReference>
<gene>
    <name evidence="8" type="primary">divIB</name>
    <name evidence="11" type="ORF">BN52_03280</name>
</gene>
<evidence type="ECO:0000259" key="10">
    <source>
        <dbReference type="PROSITE" id="PS51779"/>
    </source>
</evidence>
<comment type="function">
    <text evidence="8">Cell division protein that may be involved in stabilizing or promoting the assembly of the division complex.</text>
</comment>
<dbReference type="AlphaFoldDB" id="I7KP81"/>
<sequence>MKGVRQMAKEKKTVTKIDPRKELSPYLNHISDRQKKKSKKPKLSTSLSKLRYERRKSLSINLGIILGVSFIAILCLGYYVSPLANISVVQVLGAEDLPSKQLVQNSGINASDKVVTYTSHKQKLTKRLSGKYPEIKQISVSVKNLNQLVLNVKEYEAIGFIKDGDRYRKILSNGKIGSQSLAWSEINQDKPIFIGYSHKVSLKDDLKLFNSFPDEFRNQVKLLSASTKRRTQIILVMKDGNVIIGNIDTLGNKIQYYDIIKKKAGKNSLIDFEIGAFSRPLNSHEKKAFGIS</sequence>
<organism evidence="11 12">
    <name type="scientific">Lactobacillus gigeriorum DSM 23908 = CRBIP 24.85</name>
    <dbReference type="NCBI Taxonomy" id="1423751"/>
    <lineage>
        <taxon>Bacteria</taxon>
        <taxon>Bacillati</taxon>
        <taxon>Bacillota</taxon>
        <taxon>Bacilli</taxon>
        <taxon>Lactobacillales</taxon>
        <taxon>Lactobacillaceae</taxon>
        <taxon>Lactobacillus</taxon>
    </lineage>
</organism>
<feature type="transmembrane region" description="Helical" evidence="8">
    <location>
        <begin position="58"/>
        <end position="80"/>
    </location>
</feature>
<dbReference type="HAMAP" id="MF_00912">
    <property type="entry name" value="DivIB"/>
    <property type="match status" value="1"/>
</dbReference>
<dbReference type="Gene3D" id="3.40.50.10960">
    <property type="match status" value="1"/>
</dbReference>
<keyword evidence="5 8" id="KW-1133">Transmembrane helix</keyword>
<comment type="similarity">
    <text evidence="8">Belongs to the FtsQ/DivIB family. DivIB subfamily.</text>
</comment>
<keyword evidence="7 8" id="KW-0131">Cell cycle</keyword>
<dbReference type="InterPro" id="IPR050487">
    <property type="entry name" value="FtsQ_DivIB"/>
</dbReference>
<dbReference type="InterPro" id="IPR013685">
    <property type="entry name" value="POTRA_FtsQ_type"/>
</dbReference>
<evidence type="ECO:0000256" key="8">
    <source>
        <dbReference type="HAMAP-Rule" id="MF_00912"/>
    </source>
</evidence>
<reference evidence="11 12" key="1">
    <citation type="submission" date="2012-06" db="EMBL/GenBank/DDBJ databases">
        <title>Draft genome sequence of Lactobacillus gigeriorum CRBIP 24.85T, isolated from chicken crop.</title>
        <authorList>
            <person name="Cousin S."/>
            <person name="Ma L."/>
            <person name="Creno S."/>
            <person name="Clermont D."/>
            <person name="Loux V."/>
            <person name="Bizet C."/>
            <person name="Bouchier C."/>
        </authorList>
    </citation>
    <scope>NUCLEOTIDE SEQUENCE [LARGE SCALE GENOMIC DNA]</scope>
    <source>
        <strain evidence="12">CRBIP 24.85T</strain>
    </source>
</reference>
<evidence type="ECO:0000256" key="3">
    <source>
        <dbReference type="ARBA" id="ARBA00022618"/>
    </source>
</evidence>
<feature type="domain" description="POTRA" evidence="10">
    <location>
        <begin position="81"/>
        <end position="155"/>
    </location>
</feature>
<dbReference type="STRING" id="1423751.FC38_GL000025"/>